<organism evidence="1 2">
    <name type="scientific">Clunio marinus</name>
    <dbReference type="NCBI Taxonomy" id="568069"/>
    <lineage>
        <taxon>Eukaryota</taxon>
        <taxon>Metazoa</taxon>
        <taxon>Ecdysozoa</taxon>
        <taxon>Arthropoda</taxon>
        <taxon>Hexapoda</taxon>
        <taxon>Insecta</taxon>
        <taxon>Pterygota</taxon>
        <taxon>Neoptera</taxon>
        <taxon>Endopterygota</taxon>
        <taxon>Diptera</taxon>
        <taxon>Nematocera</taxon>
        <taxon>Chironomoidea</taxon>
        <taxon>Chironomidae</taxon>
        <taxon>Clunio</taxon>
    </lineage>
</organism>
<evidence type="ECO:0000313" key="1">
    <source>
        <dbReference type="EMBL" id="CRL01354.1"/>
    </source>
</evidence>
<keyword evidence="2" id="KW-1185">Reference proteome</keyword>
<accession>A0A1J1INP3</accession>
<dbReference type="AlphaFoldDB" id="A0A1J1INP3"/>
<proteinExistence type="predicted"/>
<protein>
    <submittedName>
        <fullName evidence="1">CLUMA_CG014518, isoform A</fullName>
    </submittedName>
</protein>
<name>A0A1J1INP3_9DIPT</name>
<evidence type="ECO:0000313" key="2">
    <source>
        <dbReference type="Proteomes" id="UP000183832"/>
    </source>
</evidence>
<dbReference type="EMBL" id="CVRI01000055">
    <property type="protein sequence ID" value="CRL01354.1"/>
    <property type="molecule type" value="Genomic_DNA"/>
</dbReference>
<gene>
    <name evidence="1" type="ORF">CLUMA_CG014518</name>
</gene>
<dbReference type="Proteomes" id="UP000183832">
    <property type="component" value="Unassembled WGS sequence"/>
</dbReference>
<reference evidence="1 2" key="1">
    <citation type="submission" date="2015-04" db="EMBL/GenBank/DDBJ databases">
        <authorList>
            <person name="Syromyatnikov M.Y."/>
            <person name="Popov V.N."/>
        </authorList>
    </citation>
    <scope>NUCLEOTIDE SEQUENCE [LARGE SCALE GENOMIC DNA]</scope>
</reference>
<sequence length="68" mass="7960">MFCVENQLTSQIKIEWNFNVSSGKMKQYKKNERALKNKTIIEQKCSCSKVFTFMSIESQSSYKLSLQP</sequence>